<gene>
    <name evidence="1" type="ORF">CHC_T00003021001</name>
</gene>
<protein>
    <submittedName>
        <fullName evidence="1">Uncharacterized protein</fullName>
    </submittedName>
</protein>
<evidence type="ECO:0000313" key="2">
    <source>
        <dbReference type="Proteomes" id="UP000012073"/>
    </source>
</evidence>
<reference evidence="2" key="1">
    <citation type="journal article" date="2013" name="Proc. Natl. Acad. Sci. U.S.A.">
        <title>Genome structure and metabolic features in the red seaweed Chondrus crispus shed light on evolution of the Archaeplastida.</title>
        <authorList>
            <person name="Collen J."/>
            <person name="Porcel B."/>
            <person name="Carre W."/>
            <person name="Ball S.G."/>
            <person name="Chaparro C."/>
            <person name="Tonon T."/>
            <person name="Barbeyron T."/>
            <person name="Michel G."/>
            <person name="Noel B."/>
            <person name="Valentin K."/>
            <person name="Elias M."/>
            <person name="Artiguenave F."/>
            <person name="Arun A."/>
            <person name="Aury J.M."/>
            <person name="Barbosa-Neto J.F."/>
            <person name="Bothwell J.H."/>
            <person name="Bouget F.Y."/>
            <person name="Brillet L."/>
            <person name="Cabello-Hurtado F."/>
            <person name="Capella-Gutierrez S."/>
            <person name="Charrier B."/>
            <person name="Cladiere L."/>
            <person name="Cock J.M."/>
            <person name="Coelho S.M."/>
            <person name="Colleoni C."/>
            <person name="Czjzek M."/>
            <person name="Da Silva C."/>
            <person name="Delage L."/>
            <person name="Denoeud F."/>
            <person name="Deschamps P."/>
            <person name="Dittami S.M."/>
            <person name="Gabaldon T."/>
            <person name="Gachon C.M."/>
            <person name="Groisillier A."/>
            <person name="Herve C."/>
            <person name="Jabbari K."/>
            <person name="Katinka M."/>
            <person name="Kloareg B."/>
            <person name="Kowalczyk N."/>
            <person name="Labadie K."/>
            <person name="Leblanc C."/>
            <person name="Lopez P.J."/>
            <person name="McLachlan D.H."/>
            <person name="Meslet-Cladiere L."/>
            <person name="Moustafa A."/>
            <person name="Nehr Z."/>
            <person name="Nyvall Collen P."/>
            <person name="Panaud O."/>
            <person name="Partensky F."/>
            <person name="Poulain J."/>
            <person name="Rensing S.A."/>
            <person name="Rousvoal S."/>
            <person name="Samson G."/>
            <person name="Symeonidi A."/>
            <person name="Weissenbach J."/>
            <person name="Zambounis A."/>
            <person name="Wincker P."/>
            <person name="Boyen C."/>
        </authorList>
    </citation>
    <scope>NUCLEOTIDE SEQUENCE [LARGE SCALE GENOMIC DNA]</scope>
    <source>
        <strain evidence="2">cv. Stackhouse</strain>
    </source>
</reference>
<dbReference type="Proteomes" id="UP000012073">
    <property type="component" value="Unassembled WGS sequence"/>
</dbReference>
<sequence length="100" mass="10931">MNAPRTHHLFSISPHQQPPYRDMIASLPRLSRGIIPCCIRSFTKASSPCLRSHPANSTPNIPFIQALFPQTSITLPSLITVREASTDRASGPVTSNLNVP</sequence>
<dbReference type="AlphaFoldDB" id="R7Q6Z4"/>
<accession>R7Q6Z4</accession>
<dbReference type="GeneID" id="17321832"/>
<dbReference type="RefSeq" id="XP_005714121.1">
    <property type="nucleotide sequence ID" value="XM_005714064.1"/>
</dbReference>
<proteinExistence type="predicted"/>
<name>R7Q6Z4_CHOCR</name>
<dbReference type="EMBL" id="HG001684">
    <property type="protein sequence ID" value="CDF34302.1"/>
    <property type="molecule type" value="Genomic_DNA"/>
</dbReference>
<keyword evidence="2" id="KW-1185">Reference proteome</keyword>
<organism evidence="1 2">
    <name type="scientific">Chondrus crispus</name>
    <name type="common">Carrageen Irish moss</name>
    <name type="synonym">Polymorpha crispa</name>
    <dbReference type="NCBI Taxonomy" id="2769"/>
    <lineage>
        <taxon>Eukaryota</taxon>
        <taxon>Rhodophyta</taxon>
        <taxon>Florideophyceae</taxon>
        <taxon>Rhodymeniophycidae</taxon>
        <taxon>Gigartinales</taxon>
        <taxon>Gigartinaceae</taxon>
        <taxon>Chondrus</taxon>
    </lineage>
</organism>
<dbReference type="KEGG" id="ccp:CHC_T00003021001"/>
<dbReference type="Gramene" id="CDF34302">
    <property type="protein sequence ID" value="CDF34302"/>
    <property type="gene ID" value="CHC_T00003021001"/>
</dbReference>
<evidence type="ECO:0000313" key="1">
    <source>
        <dbReference type="EMBL" id="CDF34302.1"/>
    </source>
</evidence>